<name>A0A8J3KBV7_9ACTN</name>
<keyword evidence="3" id="KW-0560">Oxidoreductase</keyword>
<comment type="pathway">
    <text evidence="1">Cofactor biosynthesis; riboflavin biosynthesis.</text>
</comment>
<dbReference type="GO" id="GO:0009231">
    <property type="term" value="P:riboflavin biosynthetic process"/>
    <property type="evidence" value="ECO:0007669"/>
    <property type="project" value="InterPro"/>
</dbReference>
<dbReference type="Gene3D" id="3.40.430.10">
    <property type="entry name" value="Dihydrofolate Reductase, subunit A"/>
    <property type="match status" value="1"/>
</dbReference>
<evidence type="ECO:0000313" key="5">
    <source>
        <dbReference type="EMBL" id="GIF93903.1"/>
    </source>
</evidence>
<sequence length="230" mass="24579">MTDRPYVLLKAAVSVDGYLDDSSAQRLLLSSPEDFAAVDELRAGVDAILVGASTLRVDNPRLMVRSAQLRQKRLADGLPETPAKVTISRSIDLDPQLPFFTTGDCDKIVYVPDAAAGTAGQRLGAVAHIVGAGDPISLPKVLADLHRRGIRRLMIEGGSTVHTQFLADGLVDEIRLSIAPFFVGDSSAPRLVGDAAFPFGSGRRMHLAQVSHEGDCVIVRYLLGEPADKP</sequence>
<gene>
    <name evidence="5" type="ORF">Cch02nite_73470</name>
</gene>
<keyword evidence="6" id="KW-1185">Reference proteome</keyword>
<keyword evidence="2" id="KW-0521">NADP</keyword>
<dbReference type="GO" id="GO:0008703">
    <property type="term" value="F:5-amino-6-(5-phosphoribosylamino)uracil reductase activity"/>
    <property type="evidence" value="ECO:0007669"/>
    <property type="project" value="InterPro"/>
</dbReference>
<evidence type="ECO:0000256" key="2">
    <source>
        <dbReference type="ARBA" id="ARBA00022857"/>
    </source>
</evidence>
<dbReference type="AlphaFoldDB" id="A0A8J3KBV7"/>
<dbReference type="PANTHER" id="PTHR38011:SF7">
    <property type="entry name" value="2,5-DIAMINO-6-RIBOSYLAMINO-4(3H)-PYRIMIDINONE 5'-PHOSPHATE REDUCTASE"/>
    <property type="match status" value="1"/>
</dbReference>
<dbReference type="InterPro" id="IPR024072">
    <property type="entry name" value="DHFR-like_dom_sf"/>
</dbReference>
<evidence type="ECO:0000259" key="4">
    <source>
        <dbReference type="Pfam" id="PF01872"/>
    </source>
</evidence>
<dbReference type="InterPro" id="IPR002734">
    <property type="entry name" value="RibDG_C"/>
</dbReference>
<dbReference type="EMBL" id="BONG01000075">
    <property type="protein sequence ID" value="GIF93903.1"/>
    <property type="molecule type" value="Genomic_DNA"/>
</dbReference>
<organism evidence="5 6">
    <name type="scientific">Catellatospora chokoriensis</name>
    <dbReference type="NCBI Taxonomy" id="310353"/>
    <lineage>
        <taxon>Bacteria</taxon>
        <taxon>Bacillati</taxon>
        <taxon>Actinomycetota</taxon>
        <taxon>Actinomycetes</taxon>
        <taxon>Micromonosporales</taxon>
        <taxon>Micromonosporaceae</taxon>
        <taxon>Catellatospora</taxon>
    </lineage>
</organism>
<protein>
    <recommendedName>
        <fullName evidence="4">Bacterial bifunctional deaminase-reductase C-terminal domain-containing protein</fullName>
    </recommendedName>
</protein>
<accession>A0A8J3KBV7</accession>
<dbReference type="SUPFAM" id="SSF53597">
    <property type="entry name" value="Dihydrofolate reductase-like"/>
    <property type="match status" value="1"/>
</dbReference>
<dbReference type="Proteomes" id="UP000619293">
    <property type="component" value="Unassembled WGS sequence"/>
</dbReference>
<dbReference type="InterPro" id="IPR050765">
    <property type="entry name" value="Riboflavin_Biosynth_HTPR"/>
</dbReference>
<dbReference type="Pfam" id="PF01872">
    <property type="entry name" value="RibD_C"/>
    <property type="match status" value="1"/>
</dbReference>
<proteinExistence type="predicted"/>
<evidence type="ECO:0000256" key="3">
    <source>
        <dbReference type="ARBA" id="ARBA00023002"/>
    </source>
</evidence>
<feature type="domain" description="Bacterial bifunctional deaminase-reductase C-terminal" evidence="4">
    <location>
        <begin position="5"/>
        <end position="211"/>
    </location>
</feature>
<dbReference type="PANTHER" id="PTHR38011">
    <property type="entry name" value="DIHYDROFOLATE REDUCTASE FAMILY PROTEIN (AFU_ORTHOLOGUE AFUA_8G06820)"/>
    <property type="match status" value="1"/>
</dbReference>
<evidence type="ECO:0000256" key="1">
    <source>
        <dbReference type="ARBA" id="ARBA00005104"/>
    </source>
</evidence>
<reference evidence="5 6" key="1">
    <citation type="submission" date="2021-01" db="EMBL/GenBank/DDBJ databases">
        <title>Whole genome shotgun sequence of Catellatospora chokoriensis NBRC 107358.</title>
        <authorList>
            <person name="Komaki H."/>
            <person name="Tamura T."/>
        </authorList>
    </citation>
    <scope>NUCLEOTIDE SEQUENCE [LARGE SCALE GENOMIC DNA]</scope>
    <source>
        <strain evidence="5 6">NBRC 107358</strain>
    </source>
</reference>
<comment type="caution">
    <text evidence="5">The sequence shown here is derived from an EMBL/GenBank/DDBJ whole genome shotgun (WGS) entry which is preliminary data.</text>
</comment>
<dbReference type="RefSeq" id="WP_191841467.1">
    <property type="nucleotide sequence ID" value="NZ_BAAALB010000019.1"/>
</dbReference>
<evidence type="ECO:0000313" key="6">
    <source>
        <dbReference type="Proteomes" id="UP000619293"/>
    </source>
</evidence>